<reference evidence="2" key="1">
    <citation type="journal article" date="2014" name="Front. Microbiol.">
        <title>High frequency of phylogenetically diverse reductive dehalogenase-homologous genes in deep subseafloor sedimentary metagenomes.</title>
        <authorList>
            <person name="Kawai M."/>
            <person name="Futagami T."/>
            <person name="Toyoda A."/>
            <person name="Takaki Y."/>
            <person name="Nishi S."/>
            <person name="Hori S."/>
            <person name="Arai W."/>
            <person name="Tsubouchi T."/>
            <person name="Morono Y."/>
            <person name="Uchiyama I."/>
            <person name="Ito T."/>
            <person name="Fujiyama A."/>
            <person name="Inagaki F."/>
            <person name="Takami H."/>
        </authorList>
    </citation>
    <scope>NUCLEOTIDE SEQUENCE</scope>
    <source>
        <strain evidence="2">Expedition CK06-06</strain>
    </source>
</reference>
<evidence type="ECO:0000313" key="2">
    <source>
        <dbReference type="EMBL" id="GAH58533.1"/>
    </source>
</evidence>
<comment type="caution">
    <text evidence="2">The sequence shown here is derived from an EMBL/GenBank/DDBJ whole genome shotgun (WGS) entry which is preliminary data.</text>
</comment>
<dbReference type="EMBL" id="BARU01025234">
    <property type="protein sequence ID" value="GAH58533.1"/>
    <property type="molecule type" value="Genomic_DNA"/>
</dbReference>
<keyword evidence="1" id="KW-0472">Membrane</keyword>
<feature type="non-terminal residue" evidence="2">
    <location>
        <position position="1"/>
    </location>
</feature>
<gene>
    <name evidence="2" type="ORF">S03H2_40675</name>
</gene>
<proteinExistence type="predicted"/>
<evidence type="ECO:0000256" key="1">
    <source>
        <dbReference type="SAM" id="Phobius"/>
    </source>
</evidence>
<sequence>GKTLLSRPLTLQIIGVYEDPPEIQRRAYATADALIPITAAVSGFTELKGRRKGIERYLYTTVQVKVRDISVQQAESQLRALLAAEYGEDFQLIVWEGSIYEKSDFLEEVRSTVNTFSVIISLLGFVLLLAYLPRSTPLMI</sequence>
<feature type="transmembrane region" description="Helical" evidence="1">
    <location>
        <begin position="113"/>
        <end position="132"/>
    </location>
</feature>
<organism evidence="2">
    <name type="scientific">marine sediment metagenome</name>
    <dbReference type="NCBI Taxonomy" id="412755"/>
    <lineage>
        <taxon>unclassified sequences</taxon>
        <taxon>metagenomes</taxon>
        <taxon>ecological metagenomes</taxon>
    </lineage>
</organism>
<dbReference type="AlphaFoldDB" id="X1ILW2"/>
<name>X1ILW2_9ZZZZ</name>
<accession>X1ILW2</accession>
<keyword evidence="1" id="KW-0812">Transmembrane</keyword>
<keyword evidence="1" id="KW-1133">Transmembrane helix</keyword>
<protein>
    <submittedName>
        <fullName evidence="2">Uncharacterized protein</fullName>
    </submittedName>
</protein>